<accession>A0ABN1UL74</accession>
<sequence>MDRMATITFRTDPEVDAALSALVEGGRDRSRAIREAILEAARRERAARLRAEAEALAADEGDRAEARAVLEDMESLRAW</sequence>
<evidence type="ECO:0000313" key="1">
    <source>
        <dbReference type="EMBL" id="GAA1156548.1"/>
    </source>
</evidence>
<gene>
    <name evidence="1" type="ORF">GCM10009606_38240</name>
</gene>
<comment type="caution">
    <text evidence="1">The sequence shown here is derived from an EMBL/GenBank/DDBJ whole genome shotgun (WGS) entry which is preliminary data.</text>
</comment>
<organism evidence="1 2">
    <name type="scientific">Nocardioides aquiterrae</name>
    <dbReference type="NCBI Taxonomy" id="203799"/>
    <lineage>
        <taxon>Bacteria</taxon>
        <taxon>Bacillati</taxon>
        <taxon>Actinomycetota</taxon>
        <taxon>Actinomycetes</taxon>
        <taxon>Propionibacteriales</taxon>
        <taxon>Nocardioidaceae</taxon>
        <taxon>Nocardioides</taxon>
    </lineage>
</organism>
<proteinExistence type="predicted"/>
<reference evidence="1 2" key="1">
    <citation type="journal article" date="2019" name="Int. J. Syst. Evol. Microbiol.">
        <title>The Global Catalogue of Microorganisms (GCM) 10K type strain sequencing project: providing services to taxonomists for standard genome sequencing and annotation.</title>
        <authorList>
            <consortium name="The Broad Institute Genomics Platform"/>
            <consortium name="The Broad Institute Genome Sequencing Center for Infectious Disease"/>
            <person name="Wu L."/>
            <person name="Ma J."/>
        </authorList>
    </citation>
    <scope>NUCLEOTIDE SEQUENCE [LARGE SCALE GENOMIC DNA]</scope>
    <source>
        <strain evidence="1 2">JCM 11813</strain>
    </source>
</reference>
<name>A0ABN1UL74_9ACTN</name>
<dbReference type="EMBL" id="BAAAJE010000023">
    <property type="protein sequence ID" value="GAA1156548.1"/>
    <property type="molecule type" value="Genomic_DNA"/>
</dbReference>
<keyword evidence="2" id="KW-1185">Reference proteome</keyword>
<protein>
    <recommendedName>
        <fullName evidence="3">Ribbon-helix-helix protein, CopG family</fullName>
    </recommendedName>
</protein>
<dbReference type="Proteomes" id="UP001499979">
    <property type="component" value="Unassembled WGS sequence"/>
</dbReference>
<evidence type="ECO:0008006" key="3">
    <source>
        <dbReference type="Google" id="ProtNLM"/>
    </source>
</evidence>
<evidence type="ECO:0000313" key="2">
    <source>
        <dbReference type="Proteomes" id="UP001499979"/>
    </source>
</evidence>